<dbReference type="EMBL" id="AMQN01017470">
    <property type="status" value="NOT_ANNOTATED_CDS"/>
    <property type="molecule type" value="Genomic_DNA"/>
</dbReference>
<keyword evidence="3" id="KW-1185">Reference proteome</keyword>
<sequence>MARCPDFSHSTHRIQCSVCYTASVTKSAGLHTPIATEPIVTMDPVSRLFGLQRHRSVRWSGAASVERSWDEPGFWAVGARRTSTRDVFEWKGGMQSRNIQAETLINWKKFACDLEDEHPTAEAGTSHLTALIKTQNDFPIVSTCALSVALPFISNYDIAKCNFINVLWVQVFSSS</sequence>
<evidence type="ECO:0000313" key="2">
    <source>
        <dbReference type="EnsemblMetazoa" id="CapteP217797"/>
    </source>
</evidence>
<dbReference type="Proteomes" id="UP000014760">
    <property type="component" value="Unassembled WGS sequence"/>
</dbReference>
<name>R7VCU3_CAPTE</name>
<reference evidence="1 3" key="2">
    <citation type="journal article" date="2013" name="Nature">
        <title>Insights into bilaterian evolution from three spiralian genomes.</title>
        <authorList>
            <person name="Simakov O."/>
            <person name="Marletaz F."/>
            <person name="Cho S.J."/>
            <person name="Edsinger-Gonzales E."/>
            <person name="Havlak P."/>
            <person name="Hellsten U."/>
            <person name="Kuo D.H."/>
            <person name="Larsson T."/>
            <person name="Lv J."/>
            <person name="Arendt D."/>
            <person name="Savage R."/>
            <person name="Osoegawa K."/>
            <person name="de Jong P."/>
            <person name="Grimwood J."/>
            <person name="Chapman J.A."/>
            <person name="Shapiro H."/>
            <person name="Aerts A."/>
            <person name="Otillar R.P."/>
            <person name="Terry A.Y."/>
            <person name="Boore J.L."/>
            <person name="Grigoriev I.V."/>
            <person name="Lindberg D.R."/>
            <person name="Seaver E.C."/>
            <person name="Weisblat D.A."/>
            <person name="Putnam N.H."/>
            <person name="Rokhsar D.S."/>
        </authorList>
    </citation>
    <scope>NUCLEOTIDE SEQUENCE</scope>
    <source>
        <strain evidence="1 3">I ESC-2004</strain>
    </source>
</reference>
<reference evidence="2" key="3">
    <citation type="submission" date="2015-06" db="UniProtKB">
        <authorList>
            <consortium name="EnsemblMetazoa"/>
        </authorList>
    </citation>
    <scope>IDENTIFICATION</scope>
</reference>
<dbReference type="EnsemblMetazoa" id="CapteT217797">
    <property type="protein sequence ID" value="CapteP217797"/>
    <property type="gene ID" value="CapteG217797"/>
</dbReference>
<dbReference type="EMBL" id="KB293157">
    <property type="protein sequence ID" value="ELU16459.1"/>
    <property type="molecule type" value="Genomic_DNA"/>
</dbReference>
<dbReference type="HOGENOM" id="CLU_1534013_0_0_1"/>
<evidence type="ECO:0000313" key="1">
    <source>
        <dbReference type="EMBL" id="ELU16459.1"/>
    </source>
</evidence>
<accession>R7VCU3</accession>
<dbReference type="AlphaFoldDB" id="R7VCU3"/>
<gene>
    <name evidence="1" type="ORF">CAPTEDRAFT_217797</name>
</gene>
<protein>
    <submittedName>
        <fullName evidence="1 2">Uncharacterized protein</fullName>
    </submittedName>
</protein>
<proteinExistence type="predicted"/>
<organism evidence="1">
    <name type="scientific">Capitella teleta</name>
    <name type="common">Polychaete worm</name>
    <dbReference type="NCBI Taxonomy" id="283909"/>
    <lineage>
        <taxon>Eukaryota</taxon>
        <taxon>Metazoa</taxon>
        <taxon>Spiralia</taxon>
        <taxon>Lophotrochozoa</taxon>
        <taxon>Annelida</taxon>
        <taxon>Polychaeta</taxon>
        <taxon>Sedentaria</taxon>
        <taxon>Scolecida</taxon>
        <taxon>Capitellidae</taxon>
        <taxon>Capitella</taxon>
    </lineage>
</organism>
<evidence type="ECO:0000313" key="3">
    <source>
        <dbReference type="Proteomes" id="UP000014760"/>
    </source>
</evidence>
<reference evidence="3" key="1">
    <citation type="submission" date="2012-12" db="EMBL/GenBank/DDBJ databases">
        <authorList>
            <person name="Hellsten U."/>
            <person name="Grimwood J."/>
            <person name="Chapman J.A."/>
            <person name="Shapiro H."/>
            <person name="Aerts A."/>
            <person name="Otillar R.P."/>
            <person name="Terry A.Y."/>
            <person name="Boore J.L."/>
            <person name="Simakov O."/>
            <person name="Marletaz F."/>
            <person name="Cho S.-J."/>
            <person name="Edsinger-Gonzales E."/>
            <person name="Havlak P."/>
            <person name="Kuo D.-H."/>
            <person name="Larsson T."/>
            <person name="Lv J."/>
            <person name="Arendt D."/>
            <person name="Savage R."/>
            <person name="Osoegawa K."/>
            <person name="de Jong P."/>
            <person name="Lindberg D.R."/>
            <person name="Seaver E.C."/>
            <person name="Weisblat D.A."/>
            <person name="Putnam N.H."/>
            <person name="Grigoriev I.V."/>
            <person name="Rokhsar D.S."/>
        </authorList>
    </citation>
    <scope>NUCLEOTIDE SEQUENCE</scope>
    <source>
        <strain evidence="3">I ESC-2004</strain>
    </source>
</reference>